<reference evidence="1 2" key="1">
    <citation type="submission" date="2014-11" db="EMBL/GenBank/DDBJ databases">
        <title>Genetic blueprint of the zoonotic pathogen Toxocara canis.</title>
        <authorList>
            <person name="Zhu X.-Q."/>
            <person name="Korhonen P.K."/>
            <person name="Cai H."/>
            <person name="Young N.D."/>
            <person name="Nejsum P."/>
            <person name="von Samson-Himmelstjerna G."/>
            <person name="Boag P.R."/>
            <person name="Tan P."/>
            <person name="Li Q."/>
            <person name="Min J."/>
            <person name="Yang Y."/>
            <person name="Wang X."/>
            <person name="Fang X."/>
            <person name="Hall R.S."/>
            <person name="Hofmann A."/>
            <person name="Sternberg P.W."/>
            <person name="Jex A.R."/>
            <person name="Gasser R.B."/>
        </authorList>
    </citation>
    <scope>NUCLEOTIDE SEQUENCE [LARGE SCALE GENOMIC DNA]</scope>
    <source>
        <strain evidence="1">PN_DK_2014</strain>
    </source>
</reference>
<evidence type="ECO:0000313" key="2">
    <source>
        <dbReference type="Proteomes" id="UP000031036"/>
    </source>
</evidence>
<gene>
    <name evidence="1" type="ORF">Tcan_04766</name>
</gene>
<accession>A0A0B2W6Y3</accession>
<dbReference type="Proteomes" id="UP000031036">
    <property type="component" value="Unassembled WGS sequence"/>
</dbReference>
<keyword evidence="2" id="KW-1185">Reference proteome</keyword>
<evidence type="ECO:0000313" key="1">
    <source>
        <dbReference type="EMBL" id="KHN89035.1"/>
    </source>
</evidence>
<dbReference type="EMBL" id="JPKZ01000091">
    <property type="protein sequence ID" value="KHN89035.1"/>
    <property type="molecule type" value="Genomic_DNA"/>
</dbReference>
<organism evidence="1 2">
    <name type="scientific">Toxocara canis</name>
    <name type="common">Canine roundworm</name>
    <dbReference type="NCBI Taxonomy" id="6265"/>
    <lineage>
        <taxon>Eukaryota</taxon>
        <taxon>Metazoa</taxon>
        <taxon>Ecdysozoa</taxon>
        <taxon>Nematoda</taxon>
        <taxon>Chromadorea</taxon>
        <taxon>Rhabditida</taxon>
        <taxon>Spirurina</taxon>
        <taxon>Ascaridomorpha</taxon>
        <taxon>Ascaridoidea</taxon>
        <taxon>Toxocaridae</taxon>
        <taxon>Toxocara</taxon>
    </lineage>
</organism>
<protein>
    <submittedName>
        <fullName evidence="1">Uncharacterized protein</fullName>
    </submittedName>
</protein>
<proteinExistence type="predicted"/>
<sequence length="87" mass="10744">MFLRLFEAFVQRATIYPFNLFGFHNRGKRWENQFNELRMTRVKFENAKRSVCPYKCVRRLKRFVEQHVAYVTSRCDWWNEVGDWFAA</sequence>
<name>A0A0B2W6Y3_TOXCA</name>
<dbReference type="AlphaFoldDB" id="A0A0B2W6Y3"/>
<comment type="caution">
    <text evidence="1">The sequence shown here is derived from an EMBL/GenBank/DDBJ whole genome shotgun (WGS) entry which is preliminary data.</text>
</comment>